<organism evidence="1 2">
    <name type="scientific">Phascolomyces articulosus</name>
    <dbReference type="NCBI Taxonomy" id="60185"/>
    <lineage>
        <taxon>Eukaryota</taxon>
        <taxon>Fungi</taxon>
        <taxon>Fungi incertae sedis</taxon>
        <taxon>Mucoromycota</taxon>
        <taxon>Mucoromycotina</taxon>
        <taxon>Mucoromycetes</taxon>
        <taxon>Mucorales</taxon>
        <taxon>Lichtheimiaceae</taxon>
        <taxon>Phascolomyces</taxon>
    </lineage>
</organism>
<reference evidence="1" key="2">
    <citation type="submission" date="2023-02" db="EMBL/GenBank/DDBJ databases">
        <authorList>
            <consortium name="DOE Joint Genome Institute"/>
            <person name="Mondo S.J."/>
            <person name="Chang Y."/>
            <person name="Wang Y."/>
            <person name="Ahrendt S."/>
            <person name="Andreopoulos W."/>
            <person name="Barry K."/>
            <person name="Beard J."/>
            <person name="Benny G.L."/>
            <person name="Blankenship S."/>
            <person name="Bonito G."/>
            <person name="Cuomo C."/>
            <person name="Desiro A."/>
            <person name="Gervers K.A."/>
            <person name="Hundley H."/>
            <person name="Kuo A."/>
            <person name="LaButti K."/>
            <person name="Lang B.F."/>
            <person name="Lipzen A."/>
            <person name="O'Donnell K."/>
            <person name="Pangilinan J."/>
            <person name="Reynolds N."/>
            <person name="Sandor L."/>
            <person name="Smith M.W."/>
            <person name="Tsang A."/>
            <person name="Grigoriev I.V."/>
            <person name="Stajich J.E."/>
            <person name="Spatafora J.W."/>
        </authorList>
    </citation>
    <scope>NUCLEOTIDE SEQUENCE</scope>
    <source>
        <strain evidence="1">RSA 2281</strain>
    </source>
</reference>
<name>A0AAD5K0X8_9FUNG</name>
<gene>
    <name evidence="1" type="ORF">BDA99DRAFT_542066</name>
</gene>
<proteinExistence type="predicted"/>
<dbReference type="Proteomes" id="UP001209540">
    <property type="component" value="Unassembled WGS sequence"/>
</dbReference>
<dbReference type="EMBL" id="JAIXMP010000034">
    <property type="protein sequence ID" value="KAI9249763.1"/>
    <property type="molecule type" value="Genomic_DNA"/>
</dbReference>
<sequence length="263" mass="31066">MMEYYEFEFCHELMSRTLLVYRYLIGSNNRSRRNKSGCMGPCLSGRKNTEKKAEYVQTLSDKERNTRVYSFSLSYTLDLIDDNDDGQNTTIGSSRDDLRTMYKNQFKMPVNNRCSALTTAVETCHQLIISIVESVNSVTTTKKQETYENKSNIIDFKIDIRLMYDGQEHELDLSAREISKNYEFRKKRYSWMKNKHRETMHFFDFSLGWCDFCRPQNKDEAEANTRFYIKIIQITSDRRRLLGGVFNRGEDTGKWNKSSSRKS</sequence>
<accession>A0AAD5K0X8</accession>
<reference evidence="1" key="1">
    <citation type="journal article" date="2022" name="IScience">
        <title>Evolution of zygomycete secretomes and the origins of terrestrial fungal ecologies.</title>
        <authorList>
            <person name="Chang Y."/>
            <person name="Wang Y."/>
            <person name="Mondo S."/>
            <person name="Ahrendt S."/>
            <person name="Andreopoulos W."/>
            <person name="Barry K."/>
            <person name="Beard J."/>
            <person name="Benny G.L."/>
            <person name="Blankenship S."/>
            <person name="Bonito G."/>
            <person name="Cuomo C."/>
            <person name="Desiro A."/>
            <person name="Gervers K.A."/>
            <person name="Hundley H."/>
            <person name="Kuo A."/>
            <person name="LaButti K."/>
            <person name="Lang B.F."/>
            <person name="Lipzen A."/>
            <person name="O'Donnell K."/>
            <person name="Pangilinan J."/>
            <person name="Reynolds N."/>
            <person name="Sandor L."/>
            <person name="Smith M.E."/>
            <person name="Tsang A."/>
            <person name="Grigoriev I.V."/>
            <person name="Stajich J.E."/>
            <person name="Spatafora J.W."/>
        </authorList>
    </citation>
    <scope>NUCLEOTIDE SEQUENCE</scope>
    <source>
        <strain evidence="1">RSA 2281</strain>
    </source>
</reference>
<dbReference type="AlphaFoldDB" id="A0AAD5K0X8"/>
<comment type="caution">
    <text evidence="1">The sequence shown here is derived from an EMBL/GenBank/DDBJ whole genome shotgun (WGS) entry which is preliminary data.</text>
</comment>
<protein>
    <submittedName>
        <fullName evidence="1">Uncharacterized protein</fullName>
    </submittedName>
</protein>
<evidence type="ECO:0000313" key="1">
    <source>
        <dbReference type="EMBL" id="KAI9249763.1"/>
    </source>
</evidence>
<keyword evidence="2" id="KW-1185">Reference proteome</keyword>
<evidence type="ECO:0000313" key="2">
    <source>
        <dbReference type="Proteomes" id="UP001209540"/>
    </source>
</evidence>